<organism evidence="1 2">
    <name type="scientific">Acropora cervicornis</name>
    <name type="common">Staghorn coral</name>
    <dbReference type="NCBI Taxonomy" id="6130"/>
    <lineage>
        <taxon>Eukaryota</taxon>
        <taxon>Metazoa</taxon>
        <taxon>Cnidaria</taxon>
        <taxon>Anthozoa</taxon>
        <taxon>Hexacorallia</taxon>
        <taxon>Scleractinia</taxon>
        <taxon>Astrocoeniina</taxon>
        <taxon>Acroporidae</taxon>
        <taxon>Acropora</taxon>
    </lineage>
</organism>
<gene>
    <name evidence="1" type="ORF">P5673_033250</name>
</gene>
<evidence type="ECO:0000313" key="2">
    <source>
        <dbReference type="Proteomes" id="UP001249851"/>
    </source>
</evidence>
<dbReference type="Proteomes" id="UP001249851">
    <property type="component" value="Unassembled WGS sequence"/>
</dbReference>
<name>A0AAD9PQ77_ACRCE</name>
<comment type="caution">
    <text evidence="1">The sequence shown here is derived from an EMBL/GenBank/DDBJ whole genome shotgun (WGS) entry which is preliminary data.</text>
</comment>
<reference evidence="1" key="1">
    <citation type="journal article" date="2023" name="G3 (Bethesda)">
        <title>Whole genome assembly and annotation of the endangered Caribbean coral Acropora cervicornis.</title>
        <authorList>
            <person name="Selwyn J.D."/>
            <person name="Vollmer S.V."/>
        </authorList>
    </citation>
    <scope>NUCLEOTIDE SEQUENCE</scope>
    <source>
        <strain evidence="1">K2</strain>
    </source>
</reference>
<protein>
    <recommendedName>
        <fullName evidence="3">DUF3987 domain-containing protein</fullName>
    </recommendedName>
</protein>
<evidence type="ECO:0008006" key="3">
    <source>
        <dbReference type="Google" id="ProtNLM"/>
    </source>
</evidence>
<dbReference type="AlphaFoldDB" id="A0AAD9PQ77"/>
<sequence length="450" mass="50210">MSSSRLAKLRKQPDSTWALLQKRLIGLPDPFEKLFLPNVWNFIINKSHSLSTNPGYVSTSLITTTSFIAGSASTLVTTTQEMPLNIYSIFVGPPTTGKSQAIKECAVSPMTAVVTETDSSSPVIQKCTSSGLIKTIADNKKGFLLSGEIYDVLFKLVKSDEENATGDVQVLCQLFSGEEASYRYATEKRREISTNTPFSILDIFIEIARLHTSRTSYTLTQEANDTVNRLNEEFIAEVNEAITEGRTPPKTKKIDIILRVAASLHIFNHVASQLLDQTQPTPPTEEIERTTLLSAIDYVTWAESQKEIFVEFLNDLLSPKMDETKGQPTAMVIKIACLLFSGSMLTYRAFKQSGPRSLRGIANSEFSVAIKDLEQSGLGNVRSVRVRFSSNPVTVFVKEDPDNVRWPTDYCNQTEYRSRYNQPTNKSISIAIKRALIEAQFIPEDMFPDI</sequence>
<reference evidence="1" key="2">
    <citation type="journal article" date="2023" name="Science">
        <title>Genomic signatures of disease resistance in endangered staghorn corals.</title>
        <authorList>
            <person name="Vollmer S.V."/>
            <person name="Selwyn J.D."/>
            <person name="Despard B.A."/>
            <person name="Roesel C.L."/>
        </authorList>
    </citation>
    <scope>NUCLEOTIDE SEQUENCE</scope>
    <source>
        <strain evidence="1">K2</strain>
    </source>
</reference>
<evidence type="ECO:0000313" key="1">
    <source>
        <dbReference type="EMBL" id="KAK2546990.1"/>
    </source>
</evidence>
<proteinExistence type="predicted"/>
<accession>A0AAD9PQ77</accession>
<dbReference type="EMBL" id="JARQWQ010000230">
    <property type="protein sequence ID" value="KAK2546990.1"/>
    <property type="molecule type" value="Genomic_DNA"/>
</dbReference>
<keyword evidence="2" id="KW-1185">Reference proteome</keyword>